<dbReference type="Pfam" id="PF00903">
    <property type="entry name" value="Glyoxalase"/>
    <property type="match status" value="1"/>
</dbReference>
<gene>
    <name evidence="2" type="ORF">AOC36_07120</name>
</gene>
<dbReference type="PROSITE" id="PS51819">
    <property type="entry name" value="VOC"/>
    <property type="match status" value="1"/>
</dbReference>
<dbReference type="EMBL" id="CP013213">
    <property type="protein sequence ID" value="AMC93762.1"/>
    <property type="molecule type" value="Genomic_DNA"/>
</dbReference>
<dbReference type="OrthoDB" id="9792626at2"/>
<accession>A0A0X8H0D5</accession>
<dbReference type="Gene3D" id="3.10.180.10">
    <property type="entry name" value="2,3-Dihydroxybiphenyl 1,2-Dioxygenase, domain 1"/>
    <property type="match status" value="2"/>
</dbReference>
<dbReference type="PANTHER" id="PTHR43279:SF1">
    <property type="entry name" value="CATECHOL-2,3-DIOXYGENASE"/>
    <property type="match status" value="1"/>
</dbReference>
<organism evidence="2 3">
    <name type="scientific">Erysipelothrix larvae</name>
    <dbReference type="NCBI Taxonomy" id="1514105"/>
    <lineage>
        <taxon>Bacteria</taxon>
        <taxon>Bacillati</taxon>
        <taxon>Bacillota</taxon>
        <taxon>Erysipelotrichia</taxon>
        <taxon>Erysipelotrichales</taxon>
        <taxon>Erysipelotrichaceae</taxon>
        <taxon>Erysipelothrix</taxon>
    </lineage>
</organism>
<dbReference type="AlphaFoldDB" id="A0A0X8H0D5"/>
<keyword evidence="3" id="KW-1185">Reference proteome</keyword>
<evidence type="ECO:0000313" key="3">
    <source>
        <dbReference type="Proteomes" id="UP000063781"/>
    </source>
</evidence>
<dbReference type="InterPro" id="IPR029068">
    <property type="entry name" value="Glyas_Bleomycin-R_OHBP_Dase"/>
</dbReference>
<dbReference type="Proteomes" id="UP000063781">
    <property type="component" value="Chromosome"/>
</dbReference>
<dbReference type="InterPro" id="IPR004360">
    <property type="entry name" value="Glyas_Fos-R_dOase_dom"/>
</dbReference>
<evidence type="ECO:0000259" key="1">
    <source>
        <dbReference type="PROSITE" id="PS51819"/>
    </source>
</evidence>
<feature type="domain" description="VOC" evidence="1">
    <location>
        <begin position="10"/>
        <end position="126"/>
    </location>
</feature>
<dbReference type="InterPro" id="IPR037523">
    <property type="entry name" value="VOC_core"/>
</dbReference>
<dbReference type="PANTHER" id="PTHR43279">
    <property type="entry name" value="CATECHOL-2,3-DIOXYGENASE"/>
    <property type="match status" value="1"/>
</dbReference>
<dbReference type="RefSeq" id="WP_067632850.1">
    <property type="nucleotide sequence ID" value="NZ_CP013213.1"/>
</dbReference>
<name>A0A0X8H0D5_9FIRM</name>
<dbReference type="SUPFAM" id="SSF54593">
    <property type="entry name" value="Glyoxalase/Bleomycin resistance protein/Dihydroxybiphenyl dioxygenase"/>
    <property type="match status" value="2"/>
</dbReference>
<dbReference type="STRING" id="1514105.AOC36_07120"/>
<evidence type="ECO:0000313" key="2">
    <source>
        <dbReference type="EMBL" id="AMC93762.1"/>
    </source>
</evidence>
<sequence>MNPLMNTMPVLGDVGLRVQDLNRSLDYYTRILGLTLIEKTETSASLGVNQTPIIHLRANASWNHPSKPYTGLYHIAILLPDEADLGQILYHFAREGYQIDGAGDHLYSQALYMHDPDGNGIEIYADRPMDTWNVHDDGTVETDTQPVNLQRLVDMVHVESWDGLPDGTILGHMHLEVKDLKAHEAFYVNLLGYDIKTVWGNTALFISKNGYHHHIGANTWERPVDTLPDDVTGLDYMTLYVDDLNHLEETLDGVKRIDDQSITVRDPNGITLILKQY</sequence>
<proteinExistence type="predicted"/>
<protein>
    <recommendedName>
        <fullName evidence="1">VOC domain-containing protein</fullName>
    </recommendedName>
</protein>
<dbReference type="KEGG" id="erl:AOC36_07120"/>
<reference evidence="2 3" key="1">
    <citation type="submission" date="2015-10" db="EMBL/GenBank/DDBJ databases">
        <title>Erysipelothrix larvae sp. LV19 isolated from the larval gut of the rhinoceros beetle, Trypoxylus dichotomus.</title>
        <authorList>
            <person name="Lim S."/>
            <person name="Kim B.-C."/>
        </authorList>
    </citation>
    <scope>NUCLEOTIDE SEQUENCE [LARGE SCALE GENOMIC DNA]</scope>
    <source>
        <strain evidence="2 3">LV19</strain>
    </source>
</reference>